<dbReference type="Gene3D" id="3.20.140.10">
    <property type="entry name" value="nicotinate phosphoribosyltransferase"/>
    <property type="match status" value="1"/>
</dbReference>
<dbReference type="NCBIfam" id="NF009131">
    <property type="entry name" value="PRK12484.1"/>
    <property type="match status" value="1"/>
</dbReference>
<dbReference type="Gene3D" id="3.20.20.70">
    <property type="entry name" value="Aldolase class I"/>
    <property type="match status" value="1"/>
</dbReference>
<evidence type="ECO:0000256" key="1">
    <source>
        <dbReference type="ARBA" id="ARBA00004952"/>
    </source>
</evidence>
<reference evidence="13 14" key="2">
    <citation type="journal article" date="2011" name="Stand. Genomic Sci.">
        <title>Complete genome sequence of Truepera radiovictrix type strain (RQ-24).</title>
        <authorList>
            <person name="Ivanova N."/>
            <person name="Rohde C."/>
            <person name="Munk C."/>
            <person name="Nolan M."/>
            <person name="Lucas S."/>
            <person name="Del Rio T.G."/>
            <person name="Tice H."/>
            <person name="Deshpande S."/>
            <person name="Cheng J.F."/>
            <person name="Tapia R."/>
            <person name="Han C."/>
            <person name="Goodwin L."/>
            <person name="Pitluck S."/>
            <person name="Liolios K."/>
            <person name="Mavromatis K."/>
            <person name="Mikhailova N."/>
            <person name="Pati A."/>
            <person name="Chen A."/>
            <person name="Palaniappan K."/>
            <person name="Land M."/>
            <person name="Hauser L."/>
            <person name="Chang Y.J."/>
            <person name="Jeffries C.D."/>
            <person name="Brambilla E."/>
            <person name="Rohde M."/>
            <person name="Goker M."/>
            <person name="Tindall B.J."/>
            <person name="Woyke T."/>
            <person name="Bristow J."/>
            <person name="Eisen J.A."/>
            <person name="Markowitz V."/>
            <person name="Hugenholtz P."/>
            <person name="Kyrpides N.C."/>
            <person name="Klenk H.P."/>
            <person name="Lapidus A."/>
        </authorList>
    </citation>
    <scope>NUCLEOTIDE SEQUENCE [LARGE SCALE GENOMIC DNA]</scope>
    <source>
        <strain evidence="14">DSM 17093 / CIP 108686 / LMG 22925 / RQ-24</strain>
    </source>
</reference>
<feature type="domain" description="Nicotinate phosphoribosyltransferase C-terminal" evidence="12">
    <location>
        <begin position="398"/>
        <end position="512"/>
    </location>
</feature>
<dbReference type="eggNOG" id="COG1488">
    <property type="taxonomic scope" value="Bacteria"/>
</dbReference>
<keyword evidence="7 9" id="KW-0808">Transferase</keyword>
<feature type="domain" description="Nicotinate phosphoribosyltransferase N-terminal" evidence="11">
    <location>
        <begin position="17"/>
        <end position="153"/>
    </location>
</feature>
<sequence length="524" mass="57931">MLARMTFAQQRLAEGFLFTDLYQLTMAQLYFRTGLAEKRAQFDHFFRDLPNYGDHRAGYCVNAGLGWLLDWMKEARVQEADIEALKSMRGRTGERLFGDDFLAWLKRHGTFECLTLRAIPEGRVVHPGVPLTVVEGPLIMAQILETALLAQLNYQTLIATKAARVKESARGGLVLEFGVRRAHDRGANAGTRAALIGGADFTSNAGISHVLGFPPKGTHAHSMVQAFVALGLGELAAFRAYAETYPDECVLLVDTIDTLHSGIPNAITVFEELRRKGHEPVGVRLDSGDLAYLSIQAAKLLNEAGFPDVAIVLSSNLDELVIWQILTQISEEAPAYGLDPEAIIRRLVYGVGTRLITSEGDTALGGVYKLVSLHDGERWQPAIKLSDSRDKVLNPGDKGAWRLYDARGNATADLITLADETPKPPQGDERLLLHHPSDPSRRRTLRAGEVSRVEPLLLPVLEEGRLVRELPDIPAMRELRTRDIEALNSGVRRLVNPHIYHVSLSEPLWTLKQELIASLSENGR</sequence>
<comment type="similarity">
    <text evidence="2 9">Belongs to the NAPRTase family.</text>
</comment>
<evidence type="ECO:0000259" key="11">
    <source>
        <dbReference type="Pfam" id="PF17767"/>
    </source>
</evidence>
<proteinExistence type="inferred from homology"/>
<dbReference type="UniPathway" id="UPA00253">
    <property type="reaction ID" value="UER00457"/>
</dbReference>
<comment type="function">
    <text evidence="9">Catalyzes the first step in the biosynthesis of NAD from nicotinic acid, the ATP-dependent synthesis of beta-nicotinate D-ribonucleotide from nicotinate and 5-phospho-D-ribose 1-phosphate.</text>
</comment>
<dbReference type="Pfam" id="PF17956">
    <property type="entry name" value="NAPRTase_C"/>
    <property type="match status" value="1"/>
</dbReference>
<evidence type="ECO:0000256" key="2">
    <source>
        <dbReference type="ARBA" id="ARBA00010897"/>
    </source>
</evidence>
<organism evidence="13 14">
    <name type="scientific">Truepera radiovictrix (strain DSM 17093 / CIP 108686 / LMG 22925 / RQ-24)</name>
    <dbReference type="NCBI Taxonomy" id="649638"/>
    <lineage>
        <taxon>Bacteria</taxon>
        <taxon>Thermotogati</taxon>
        <taxon>Deinococcota</taxon>
        <taxon>Deinococci</taxon>
        <taxon>Trueperales</taxon>
        <taxon>Trueperaceae</taxon>
        <taxon>Truepera</taxon>
    </lineage>
</organism>
<dbReference type="InterPro" id="IPR013785">
    <property type="entry name" value="Aldolase_TIM"/>
</dbReference>
<feature type="compositionally biased region" description="Basic and acidic residues" evidence="10">
    <location>
        <begin position="420"/>
        <end position="441"/>
    </location>
</feature>
<keyword evidence="5 9" id="KW-0436">Ligase</keyword>
<dbReference type="KEGG" id="tra:Trad_1985"/>
<dbReference type="EC" id="6.3.4.21" evidence="3 9"/>
<dbReference type="SUPFAM" id="SSF54675">
    <property type="entry name" value="Nicotinate/Quinolinate PRTase N-terminal domain-like"/>
    <property type="match status" value="1"/>
</dbReference>
<evidence type="ECO:0000256" key="9">
    <source>
        <dbReference type="RuleBase" id="RU365100"/>
    </source>
</evidence>
<comment type="PTM">
    <text evidence="9">Transiently phosphorylated on a His residue during the reaction cycle. Phosphorylation strongly increases the affinity for substrates and increases the rate of nicotinate D-ribonucleotide production. Dephosphorylation regenerates the low-affinity form of the enzyme, leading to product release.</text>
</comment>
<evidence type="ECO:0000256" key="3">
    <source>
        <dbReference type="ARBA" id="ARBA00013236"/>
    </source>
</evidence>
<dbReference type="AlphaFoldDB" id="D7CQW5"/>
<dbReference type="PANTHER" id="PTHR11098">
    <property type="entry name" value="NICOTINATE PHOSPHORIBOSYLTRANSFERASE"/>
    <property type="match status" value="1"/>
</dbReference>
<dbReference type="HOGENOM" id="CLU_025154_2_1_0"/>
<dbReference type="GO" id="GO:0005829">
    <property type="term" value="C:cytosol"/>
    <property type="evidence" value="ECO:0007669"/>
    <property type="project" value="TreeGrafter"/>
</dbReference>
<accession>D7CQW5</accession>
<dbReference type="STRING" id="649638.Trad_1985"/>
<comment type="catalytic activity">
    <reaction evidence="8 9">
        <text>5-phospho-alpha-D-ribose 1-diphosphate + nicotinate + ATP + H2O = nicotinate beta-D-ribonucleotide + ADP + phosphate + diphosphate</text>
        <dbReference type="Rhea" id="RHEA:36163"/>
        <dbReference type="ChEBI" id="CHEBI:15377"/>
        <dbReference type="ChEBI" id="CHEBI:30616"/>
        <dbReference type="ChEBI" id="CHEBI:32544"/>
        <dbReference type="ChEBI" id="CHEBI:33019"/>
        <dbReference type="ChEBI" id="CHEBI:43474"/>
        <dbReference type="ChEBI" id="CHEBI:57502"/>
        <dbReference type="ChEBI" id="CHEBI:58017"/>
        <dbReference type="ChEBI" id="CHEBI:456216"/>
        <dbReference type="EC" id="6.3.4.21"/>
    </reaction>
</comment>
<dbReference type="InterPro" id="IPR006405">
    <property type="entry name" value="Nic_PRibTrfase_pncB"/>
</dbReference>
<dbReference type="GO" id="GO:0016757">
    <property type="term" value="F:glycosyltransferase activity"/>
    <property type="evidence" value="ECO:0007669"/>
    <property type="project" value="UniProtKB-KW"/>
</dbReference>
<evidence type="ECO:0000259" key="12">
    <source>
        <dbReference type="Pfam" id="PF17956"/>
    </source>
</evidence>
<feature type="region of interest" description="Disordered" evidence="10">
    <location>
        <begin position="420"/>
        <end position="443"/>
    </location>
</feature>
<dbReference type="EMBL" id="CP002049">
    <property type="protein sequence ID" value="ADI15099.1"/>
    <property type="molecule type" value="Genomic_DNA"/>
</dbReference>
<dbReference type="NCBIfam" id="TIGR01513">
    <property type="entry name" value="NAPRTase_put"/>
    <property type="match status" value="1"/>
</dbReference>
<dbReference type="GO" id="GO:0004516">
    <property type="term" value="F:nicotinate phosphoribosyltransferase activity"/>
    <property type="evidence" value="ECO:0007669"/>
    <property type="project" value="UniProtKB-UniRule"/>
</dbReference>
<evidence type="ECO:0000256" key="5">
    <source>
        <dbReference type="ARBA" id="ARBA00022598"/>
    </source>
</evidence>
<dbReference type="SUPFAM" id="SSF51690">
    <property type="entry name" value="Nicotinate/Quinolinate PRTase C-terminal domain-like"/>
    <property type="match status" value="1"/>
</dbReference>
<dbReference type="InterPro" id="IPR041619">
    <property type="entry name" value="NAPRTase_C"/>
</dbReference>
<dbReference type="PANTHER" id="PTHR11098:SF1">
    <property type="entry name" value="NICOTINATE PHOSPHORIBOSYLTRANSFERASE"/>
    <property type="match status" value="1"/>
</dbReference>
<evidence type="ECO:0000313" key="13">
    <source>
        <dbReference type="EMBL" id="ADI15099.1"/>
    </source>
</evidence>
<dbReference type="Proteomes" id="UP000000379">
    <property type="component" value="Chromosome"/>
</dbReference>
<keyword evidence="4" id="KW-0597">Phosphoprotein</keyword>
<keyword evidence="13" id="KW-0328">Glycosyltransferase</keyword>
<comment type="pathway">
    <text evidence="1 9">Cofactor biosynthesis; NAD(+) biosynthesis; nicotinate D-ribonucleotide from nicotinate: step 1/1.</text>
</comment>
<dbReference type="InterPro" id="IPR040727">
    <property type="entry name" value="NAPRTase_N"/>
</dbReference>
<evidence type="ECO:0000256" key="4">
    <source>
        <dbReference type="ARBA" id="ARBA00022553"/>
    </source>
</evidence>
<dbReference type="PIRSF" id="PIRSF000484">
    <property type="entry name" value="NAPRT"/>
    <property type="match status" value="1"/>
</dbReference>
<name>D7CQW5_TRURR</name>
<dbReference type="GO" id="GO:0034355">
    <property type="term" value="P:NAD+ biosynthetic process via the salvage pathway"/>
    <property type="evidence" value="ECO:0007669"/>
    <property type="project" value="TreeGrafter"/>
</dbReference>
<dbReference type="InterPro" id="IPR007229">
    <property type="entry name" value="Nic_PRibTrfase-Fam"/>
</dbReference>
<evidence type="ECO:0000256" key="8">
    <source>
        <dbReference type="ARBA" id="ARBA00048668"/>
    </source>
</evidence>
<reference evidence="14" key="1">
    <citation type="submission" date="2010-05" db="EMBL/GenBank/DDBJ databases">
        <title>The complete genome of Truepera radiovictris DSM 17093.</title>
        <authorList>
            <consortium name="US DOE Joint Genome Institute (JGI-PGF)"/>
            <person name="Lucas S."/>
            <person name="Copeland A."/>
            <person name="Lapidus A."/>
            <person name="Glavina del Rio T."/>
            <person name="Dalin E."/>
            <person name="Tice H."/>
            <person name="Bruce D."/>
            <person name="Goodwin L."/>
            <person name="Pitluck S."/>
            <person name="Kyrpides N."/>
            <person name="Mavromatis K."/>
            <person name="Ovchinnikova G."/>
            <person name="Munk A.C."/>
            <person name="Detter J.C."/>
            <person name="Han C."/>
            <person name="Tapia R."/>
            <person name="Land M."/>
            <person name="Hauser L."/>
            <person name="Markowitz V."/>
            <person name="Cheng J.-F."/>
            <person name="Hugenholtz P."/>
            <person name="Woyke T."/>
            <person name="Wu D."/>
            <person name="Tindall B."/>
            <person name="Pomrenke H.G."/>
            <person name="Brambilla E."/>
            <person name="Klenk H.-P."/>
            <person name="Eisen J.A."/>
        </authorList>
    </citation>
    <scope>NUCLEOTIDE SEQUENCE [LARGE SCALE GENOMIC DNA]</scope>
    <source>
        <strain evidence="14">DSM 17093 / CIP 108686 / LMG 22925 / RQ-24</strain>
    </source>
</reference>
<dbReference type="InterPro" id="IPR036068">
    <property type="entry name" value="Nicotinate_pribotase-like_C"/>
</dbReference>
<evidence type="ECO:0000256" key="6">
    <source>
        <dbReference type="ARBA" id="ARBA00022642"/>
    </source>
</evidence>
<dbReference type="NCBIfam" id="NF006695">
    <property type="entry name" value="PRK09243.1-2"/>
    <property type="match status" value="1"/>
</dbReference>
<dbReference type="Pfam" id="PF17767">
    <property type="entry name" value="NAPRTase_N"/>
    <property type="match status" value="1"/>
</dbReference>
<evidence type="ECO:0000313" key="14">
    <source>
        <dbReference type="Proteomes" id="UP000000379"/>
    </source>
</evidence>
<gene>
    <name evidence="13" type="ordered locus">Trad_1985</name>
</gene>
<evidence type="ECO:0000256" key="10">
    <source>
        <dbReference type="SAM" id="MobiDB-lite"/>
    </source>
</evidence>
<keyword evidence="14" id="KW-1185">Reference proteome</keyword>
<keyword evidence="6 9" id="KW-0662">Pyridine nucleotide biosynthesis</keyword>
<evidence type="ECO:0000256" key="7">
    <source>
        <dbReference type="ARBA" id="ARBA00022679"/>
    </source>
</evidence>
<protein>
    <recommendedName>
        <fullName evidence="3 9">Nicotinate phosphoribosyltransferase</fullName>
        <ecNumber evidence="3 9">6.3.4.21</ecNumber>
    </recommendedName>
</protein>
<dbReference type="CDD" id="cd01570">
    <property type="entry name" value="NAPRTase_A"/>
    <property type="match status" value="1"/>
</dbReference>